<dbReference type="SUPFAM" id="SSF47240">
    <property type="entry name" value="Ferritin-like"/>
    <property type="match status" value="1"/>
</dbReference>
<proteinExistence type="predicted"/>
<dbReference type="InterPro" id="IPR009078">
    <property type="entry name" value="Ferritin-like_SF"/>
</dbReference>
<dbReference type="CDD" id="cd00657">
    <property type="entry name" value="Ferritin_like"/>
    <property type="match status" value="1"/>
</dbReference>
<organism evidence="1 2">
    <name type="scientific">Mucilaginibacter robiniae</name>
    <dbReference type="NCBI Taxonomy" id="2728022"/>
    <lineage>
        <taxon>Bacteria</taxon>
        <taxon>Pseudomonadati</taxon>
        <taxon>Bacteroidota</taxon>
        <taxon>Sphingobacteriia</taxon>
        <taxon>Sphingobacteriales</taxon>
        <taxon>Sphingobacteriaceae</taxon>
        <taxon>Mucilaginibacter</taxon>
    </lineage>
</organism>
<dbReference type="Proteomes" id="UP000503278">
    <property type="component" value="Chromosome"/>
</dbReference>
<gene>
    <name evidence="1" type="ORF">HH214_20645</name>
</gene>
<protein>
    <submittedName>
        <fullName evidence="1">Ferritin-like domain-containing protein</fullName>
    </submittedName>
</protein>
<reference evidence="1 2" key="1">
    <citation type="submission" date="2020-04" db="EMBL/GenBank/DDBJ databases">
        <title>Genome sequencing of novel species.</title>
        <authorList>
            <person name="Heo J."/>
            <person name="Kim S.-J."/>
            <person name="Kim J.-S."/>
            <person name="Hong S.-B."/>
            <person name="Kwon S.-W."/>
        </authorList>
    </citation>
    <scope>NUCLEOTIDE SEQUENCE [LARGE SCALE GENOMIC DNA]</scope>
    <source>
        <strain evidence="1 2">F39-2</strain>
    </source>
</reference>
<sequence length="249" mass="28965">MKTSTGWIKHFKVNATKTRINWLLQPTATQEQIAAILPSLQAWQLGETSDGENLIRAATKYAKRVGDPLYVDCIKLFIKEEQKHGENLGQYLDRIGKPRIQHNWGDTLFREIRHLNTSMEMWTLAVITVESAAQVFYQALKDATQCKLLQQICTDILIDEAYHISFQTERMAILFSQKTAIERWVYRSFYKGFFFSTAMLIWFAHKKLFRAGGNTLKSYLRKMHYKYLMTIGRTTNPLGTQLAYYKSSI</sequence>
<keyword evidence="2" id="KW-1185">Reference proteome</keyword>
<name>A0A7L5E4Z4_9SPHI</name>
<dbReference type="AlphaFoldDB" id="A0A7L5E4Z4"/>
<dbReference type="GO" id="GO:0016491">
    <property type="term" value="F:oxidoreductase activity"/>
    <property type="evidence" value="ECO:0007669"/>
    <property type="project" value="InterPro"/>
</dbReference>
<dbReference type="EMBL" id="CP051682">
    <property type="protein sequence ID" value="QJD98111.1"/>
    <property type="molecule type" value="Genomic_DNA"/>
</dbReference>
<dbReference type="KEGG" id="mrob:HH214_20645"/>
<accession>A0A7L5E4Z4</accession>
<dbReference type="RefSeq" id="WP_169610853.1">
    <property type="nucleotide sequence ID" value="NZ_CP051682.1"/>
</dbReference>
<evidence type="ECO:0000313" key="2">
    <source>
        <dbReference type="Proteomes" id="UP000503278"/>
    </source>
</evidence>
<evidence type="ECO:0000313" key="1">
    <source>
        <dbReference type="EMBL" id="QJD98111.1"/>
    </source>
</evidence>
<dbReference type="InterPro" id="IPR012348">
    <property type="entry name" value="RNR-like"/>
</dbReference>
<dbReference type="Gene3D" id="1.10.620.20">
    <property type="entry name" value="Ribonucleotide Reductase, subunit A"/>
    <property type="match status" value="1"/>
</dbReference>